<accession>A0A4S8L6E4</accession>
<sequence>MENMEWTTRSNELLETWNNFRYTVESSKTDLSEGHWTGTRSCGWAWNWRAWGD</sequence>
<gene>
    <name evidence="1" type="ORF">K435DRAFT_411175</name>
</gene>
<dbReference type="AlphaFoldDB" id="A0A4S8L6E4"/>
<dbReference type="EMBL" id="ML179615">
    <property type="protein sequence ID" value="THU84197.1"/>
    <property type="molecule type" value="Genomic_DNA"/>
</dbReference>
<organism evidence="1 2">
    <name type="scientific">Dendrothele bispora (strain CBS 962.96)</name>
    <dbReference type="NCBI Taxonomy" id="1314807"/>
    <lineage>
        <taxon>Eukaryota</taxon>
        <taxon>Fungi</taxon>
        <taxon>Dikarya</taxon>
        <taxon>Basidiomycota</taxon>
        <taxon>Agaricomycotina</taxon>
        <taxon>Agaricomycetes</taxon>
        <taxon>Agaricomycetidae</taxon>
        <taxon>Agaricales</taxon>
        <taxon>Agaricales incertae sedis</taxon>
        <taxon>Dendrothele</taxon>
    </lineage>
</organism>
<dbReference type="Proteomes" id="UP000297245">
    <property type="component" value="Unassembled WGS sequence"/>
</dbReference>
<evidence type="ECO:0000313" key="2">
    <source>
        <dbReference type="Proteomes" id="UP000297245"/>
    </source>
</evidence>
<reference evidence="1 2" key="1">
    <citation type="journal article" date="2019" name="Nat. Ecol. Evol.">
        <title>Megaphylogeny resolves global patterns of mushroom evolution.</title>
        <authorList>
            <person name="Varga T."/>
            <person name="Krizsan K."/>
            <person name="Foldi C."/>
            <person name="Dima B."/>
            <person name="Sanchez-Garcia M."/>
            <person name="Sanchez-Ramirez S."/>
            <person name="Szollosi G.J."/>
            <person name="Szarkandi J.G."/>
            <person name="Papp V."/>
            <person name="Albert L."/>
            <person name="Andreopoulos W."/>
            <person name="Angelini C."/>
            <person name="Antonin V."/>
            <person name="Barry K.W."/>
            <person name="Bougher N.L."/>
            <person name="Buchanan P."/>
            <person name="Buyck B."/>
            <person name="Bense V."/>
            <person name="Catcheside P."/>
            <person name="Chovatia M."/>
            <person name="Cooper J."/>
            <person name="Damon W."/>
            <person name="Desjardin D."/>
            <person name="Finy P."/>
            <person name="Geml J."/>
            <person name="Haridas S."/>
            <person name="Hughes K."/>
            <person name="Justo A."/>
            <person name="Karasinski D."/>
            <person name="Kautmanova I."/>
            <person name="Kiss B."/>
            <person name="Kocsube S."/>
            <person name="Kotiranta H."/>
            <person name="LaButti K.M."/>
            <person name="Lechner B.E."/>
            <person name="Liimatainen K."/>
            <person name="Lipzen A."/>
            <person name="Lukacs Z."/>
            <person name="Mihaltcheva S."/>
            <person name="Morgado L.N."/>
            <person name="Niskanen T."/>
            <person name="Noordeloos M.E."/>
            <person name="Ohm R.A."/>
            <person name="Ortiz-Santana B."/>
            <person name="Ovrebo C."/>
            <person name="Racz N."/>
            <person name="Riley R."/>
            <person name="Savchenko A."/>
            <person name="Shiryaev A."/>
            <person name="Soop K."/>
            <person name="Spirin V."/>
            <person name="Szebenyi C."/>
            <person name="Tomsovsky M."/>
            <person name="Tulloss R.E."/>
            <person name="Uehling J."/>
            <person name="Grigoriev I.V."/>
            <person name="Vagvolgyi C."/>
            <person name="Papp T."/>
            <person name="Martin F.M."/>
            <person name="Miettinen O."/>
            <person name="Hibbett D.S."/>
            <person name="Nagy L.G."/>
        </authorList>
    </citation>
    <scope>NUCLEOTIDE SEQUENCE [LARGE SCALE GENOMIC DNA]</scope>
    <source>
        <strain evidence="1 2">CBS 962.96</strain>
    </source>
</reference>
<evidence type="ECO:0000313" key="1">
    <source>
        <dbReference type="EMBL" id="THU84197.1"/>
    </source>
</evidence>
<keyword evidence="2" id="KW-1185">Reference proteome</keyword>
<protein>
    <submittedName>
        <fullName evidence="1">Uncharacterized protein</fullName>
    </submittedName>
</protein>
<name>A0A4S8L6E4_DENBC</name>
<proteinExistence type="predicted"/>